<dbReference type="Gene3D" id="2.70.98.10">
    <property type="match status" value="1"/>
</dbReference>
<dbReference type="CDD" id="cd09019">
    <property type="entry name" value="galactose_mutarotase_like"/>
    <property type="match status" value="1"/>
</dbReference>
<reference evidence="12 13" key="1">
    <citation type="submission" date="2013-09" db="EMBL/GenBank/DDBJ databases">
        <authorList>
            <person name="Zeng Z."/>
            <person name="Chen C."/>
        </authorList>
    </citation>
    <scope>NUCLEOTIDE SEQUENCE [LARGE SCALE GENOMIC DNA]</scope>
    <source>
        <strain evidence="12 13">F44-8</strain>
    </source>
</reference>
<dbReference type="GO" id="GO:0033499">
    <property type="term" value="P:galactose catabolic process via UDP-galactose, Leloir pathway"/>
    <property type="evidence" value="ECO:0007669"/>
    <property type="project" value="TreeGrafter"/>
</dbReference>
<keyword evidence="5" id="KW-0106">Calcium</keyword>
<dbReference type="InterPro" id="IPR015443">
    <property type="entry name" value="Aldose_1-epimerase"/>
</dbReference>
<dbReference type="eggNOG" id="COG2017">
    <property type="taxonomic scope" value="Bacteria"/>
</dbReference>
<evidence type="ECO:0000256" key="11">
    <source>
        <dbReference type="PIRSR" id="PIRSR005096-3"/>
    </source>
</evidence>
<comment type="pathway">
    <text evidence="2 8">Carbohydrate metabolism; hexose metabolism.</text>
</comment>
<dbReference type="STRING" id="1406840.Q763_06075"/>
<evidence type="ECO:0000313" key="12">
    <source>
        <dbReference type="EMBL" id="KGO82657.1"/>
    </source>
</evidence>
<accession>A0A0A2LQV4</accession>
<evidence type="ECO:0000256" key="4">
    <source>
        <dbReference type="ARBA" id="ARBA00011245"/>
    </source>
</evidence>
<keyword evidence="6 8" id="KW-0413">Isomerase</keyword>
<comment type="cofactor">
    <cofactor evidence="1">
        <name>Ca(2+)</name>
        <dbReference type="ChEBI" id="CHEBI:29108"/>
    </cofactor>
</comment>
<dbReference type="InterPro" id="IPR008183">
    <property type="entry name" value="Aldose_1/G6P_1-epimerase"/>
</dbReference>
<dbReference type="InterPro" id="IPR014718">
    <property type="entry name" value="GH-type_carb-bd"/>
</dbReference>
<dbReference type="SUPFAM" id="SSF74650">
    <property type="entry name" value="Galactose mutarotase-like"/>
    <property type="match status" value="1"/>
</dbReference>
<dbReference type="GO" id="GO:0006006">
    <property type="term" value="P:glucose metabolic process"/>
    <property type="evidence" value="ECO:0007669"/>
    <property type="project" value="TreeGrafter"/>
</dbReference>
<keyword evidence="13" id="KW-1185">Reference proteome</keyword>
<evidence type="ECO:0000256" key="7">
    <source>
        <dbReference type="ARBA" id="ARBA00023277"/>
    </source>
</evidence>
<sequence>MNNTTSLNFIEKPFGTLPNSTEIKSYTLTNSKGSQLTVTNYGATITSLKVLGNNNQSVDVVLGFDDVQGYIDSYSLPSAPYFGAVMGRYAGRIKNGKFTLNGTDYQLNTNLGDHHLHGGTVGFGRAVWKMTEAGIATNPFIKLQYMSPDGEEQYPGEMTIEVTYTLTEDNEVIAEYAAVSDKDTVINLTQHSYFNLDGHTGNVKDQQLQVFTDTIVETDSLNIPTGNFIAAADKGYHFLTPNHCPEVIDTSFVIKDNSQVAALLTSEKSGLKMTVQTNQPSVHIYVGGNCGNELKGKDGAVYHSLSGICFETQNFPDAPNRDNFPSAVLRKGEKYYQKTVFKFENNK</sequence>
<evidence type="ECO:0000256" key="2">
    <source>
        <dbReference type="ARBA" id="ARBA00005028"/>
    </source>
</evidence>
<comment type="similarity">
    <text evidence="3 8">Belongs to the aldose epimerase family.</text>
</comment>
<evidence type="ECO:0000256" key="10">
    <source>
        <dbReference type="PIRSR" id="PIRSR005096-2"/>
    </source>
</evidence>
<organism evidence="12 13">
    <name type="scientific">Flavobacterium beibuense F44-8</name>
    <dbReference type="NCBI Taxonomy" id="1406840"/>
    <lineage>
        <taxon>Bacteria</taxon>
        <taxon>Pseudomonadati</taxon>
        <taxon>Bacteroidota</taxon>
        <taxon>Flavobacteriia</taxon>
        <taxon>Flavobacteriales</taxon>
        <taxon>Flavobacteriaceae</taxon>
        <taxon>Flavobacterium</taxon>
    </lineage>
</organism>
<dbReference type="PANTHER" id="PTHR10091">
    <property type="entry name" value="ALDOSE-1-EPIMERASE"/>
    <property type="match status" value="1"/>
</dbReference>
<feature type="binding site" evidence="10">
    <location>
        <position position="249"/>
    </location>
    <ligand>
        <name>beta-D-galactose</name>
        <dbReference type="ChEBI" id="CHEBI:27667"/>
    </ligand>
</feature>
<comment type="catalytic activity">
    <reaction evidence="8">
        <text>alpha-D-glucose = beta-D-glucose</text>
        <dbReference type="Rhea" id="RHEA:10264"/>
        <dbReference type="ChEBI" id="CHEBI:15903"/>
        <dbReference type="ChEBI" id="CHEBI:17925"/>
        <dbReference type="EC" id="5.1.3.3"/>
    </reaction>
</comment>
<evidence type="ECO:0000256" key="8">
    <source>
        <dbReference type="PIRNR" id="PIRNR005096"/>
    </source>
</evidence>
<dbReference type="GO" id="GO:0004034">
    <property type="term" value="F:aldose 1-epimerase activity"/>
    <property type="evidence" value="ECO:0007669"/>
    <property type="project" value="UniProtKB-EC"/>
</dbReference>
<dbReference type="Proteomes" id="UP000030129">
    <property type="component" value="Unassembled WGS sequence"/>
</dbReference>
<evidence type="ECO:0000313" key="13">
    <source>
        <dbReference type="Proteomes" id="UP000030129"/>
    </source>
</evidence>
<evidence type="ECO:0000256" key="1">
    <source>
        <dbReference type="ARBA" id="ARBA00001913"/>
    </source>
</evidence>
<dbReference type="EC" id="5.1.3.3" evidence="8"/>
<protein>
    <recommendedName>
        <fullName evidence="8">Aldose 1-epimerase</fullName>
        <ecNumber evidence="8">5.1.3.3</ecNumber>
    </recommendedName>
</protein>
<dbReference type="GO" id="GO:0030246">
    <property type="term" value="F:carbohydrate binding"/>
    <property type="evidence" value="ECO:0007669"/>
    <property type="project" value="InterPro"/>
</dbReference>
<keyword evidence="7 8" id="KW-0119">Carbohydrate metabolism</keyword>
<evidence type="ECO:0000256" key="3">
    <source>
        <dbReference type="ARBA" id="ARBA00006206"/>
    </source>
</evidence>
<comment type="caution">
    <text evidence="12">The sequence shown here is derived from an EMBL/GenBank/DDBJ whole genome shotgun (WGS) entry which is preliminary data.</text>
</comment>
<comment type="subunit">
    <text evidence="4">Monomer.</text>
</comment>
<dbReference type="RefSeq" id="WP_035132144.1">
    <property type="nucleotide sequence ID" value="NZ_JRLV01000005.1"/>
</dbReference>
<dbReference type="PANTHER" id="PTHR10091:SF0">
    <property type="entry name" value="GALACTOSE MUTAROTASE"/>
    <property type="match status" value="1"/>
</dbReference>
<proteinExistence type="inferred from homology"/>
<feature type="binding site" evidence="11">
    <location>
        <begin position="191"/>
        <end position="193"/>
    </location>
    <ligand>
        <name>beta-D-galactose</name>
        <dbReference type="ChEBI" id="CHEBI:27667"/>
    </ligand>
</feature>
<dbReference type="UniPathway" id="UPA00242"/>
<evidence type="ECO:0000256" key="9">
    <source>
        <dbReference type="PIRSR" id="PIRSR005096-1"/>
    </source>
</evidence>
<dbReference type="AlphaFoldDB" id="A0A0A2LQV4"/>
<evidence type="ECO:0000256" key="6">
    <source>
        <dbReference type="ARBA" id="ARBA00023235"/>
    </source>
</evidence>
<dbReference type="InterPro" id="IPR047215">
    <property type="entry name" value="Galactose_mutarotase-like"/>
</dbReference>
<feature type="active site" description="Proton donor" evidence="9">
    <location>
        <position position="191"/>
    </location>
</feature>
<dbReference type="Pfam" id="PF01263">
    <property type="entry name" value="Aldose_epim"/>
    <property type="match status" value="1"/>
</dbReference>
<gene>
    <name evidence="12" type="ORF">Q763_06075</name>
</gene>
<evidence type="ECO:0000256" key="5">
    <source>
        <dbReference type="ARBA" id="ARBA00022837"/>
    </source>
</evidence>
<feature type="active site" description="Proton acceptor" evidence="9">
    <location>
        <position position="311"/>
    </location>
</feature>
<dbReference type="EMBL" id="JRLV01000005">
    <property type="protein sequence ID" value="KGO82657.1"/>
    <property type="molecule type" value="Genomic_DNA"/>
</dbReference>
<dbReference type="PIRSF" id="PIRSF005096">
    <property type="entry name" value="GALM"/>
    <property type="match status" value="1"/>
</dbReference>
<name>A0A0A2LQV4_9FLAO</name>
<dbReference type="InterPro" id="IPR011013">
    <property type="entry name" value="Gal_mutarotase_sf_dom"/>
</dbReference>